<protein>
    <submittedName>
        <fullName evidence="1">Uncharacterized protein</fullName>
    </submittedName>
</protein>
<reference evidence="1" key="1">
    <citation type="journal article" date="2019" name="Sci. Rep.">
        <title>Draft genome of Tanacetum cinerariifolium, the natural source of mosquito coil.</title>
        <authorList>
            <person name="Yamashiro T."/>
            <person name="Shiraishi A."/>
            <person name="Satake H."/>
            <person name="Nakayama K."/>
        </authorList>
    </citation>
    <scope>NUCLEOTIDE SEQUENCE</scope>
</reference>
<comment type="caution">
    <text evidence="1">The sequence shown here is derived from an EMBL/GenBank/DDBJ whole genome shotgun (WGS) entry which is preliminary data.</text>
</comment>
<sequence>IGHDSWLVKFLYKEIQIMAFADDYESSAWNINNQKRIVTQGMLTVEGRHTLATGDMQRRYITSCLGDPAADALVP</sequence>
<accession>A0A699UKB0</accession>
<name>A0A699UKB0_TANCI</name>
<proteinExistence type="predicted"/>
<evidence type="ECO:0000313" key="1">
    <source>
        <dbReference type="EMBL" id="GFD23345.1"/>
    </source>
</evidence>
<gene>
    <name evidence="1" type="ORF">Tci_895314</name>
</gene>
<organism evidence="1">
    <name type="scientific">Tanacetum cinerariifolium</name>
    <name type="common">Dalmatian daisy</name>
    <name type="synonym">Chrysanthemum cinerariifolium</name>
    <dbReference type="NCBI Taxonomy" id="118510"/>
    <lineage>
        <taxon>Eukaryota</taxon>
        <taxon>Viridiplantae</taxon>
        <taxon>Streptophyta</taxon>
        <taxon>Embryophyta</taxon>
        <taxon>Tracheophyta</taxon>
        <taxon>Spermatophyta</taxon>
        <taxon>Magnoliopsida</taxon>
        <taxon>eudicotyledons</taxon>
        <taxon>Gunneridae</taxon>
        <taxon>Pentapetalae</taxon>
        <taxon>asterids</taxon>
        <taxon>campanulids</taxon>
        <taxon>Asterales</taxon>
        <taxon>Asteraceae</taxon>
        <taxon>Asteroideae</taxon>
        <taxon>Anthemideae</taxon>
        <taxon>Anthemidinae</taxon>
        <taxon>Tanacetum</taxon>
    </lineage>
</organism>
<dbReference type="EMBL" id="BKCJ011344092">
    <property type="protein sequence ID" value="GFD23345.1"/>
    <property type="molecule type" value="Genomic_DNA"/>
</dbReference>
<dbReference type="AlphaFoldDB" id="A0A699UKB0"/>
<feature type="non-terminal residue" evidence="1">
    <location>
        <position position="1"/>
    </location>
</feature>